<evidence type="ECO:0000259" key="5">
    <source>
        <dbReference type="Pfam" id="PF00005"/>
    </source>
</evidence>
<reference evidence="7" key="1">
    <citation type="journal article" date="2019" name="Int. J. Syst. Evol. Microbiol.">
        <title>The Global Catalogue of Microorganisms (GCM) 10K type strain sequencing project: providing services to taxonomists for standard genome sequencing and annotation.</title>
        <authorList>
            <consortium name="The Broad Institute Genomics Platform"/>
            <consortium name="The Broad Institute Genome Sequencing Center for Infectious Disease"/>
            <person name="Wu L."/>
            <person name="Ma J."/>
        </authorList>
    </citation>
    <scope>NUCLEOTIDE SEQUENCE [LARGE SCALE GENOMIC DNA]</scope>
    <source>
        <strain evidence="7">CGMCC 1.16306</strain>
    </source>
</reference>
<sequence>MIELTHVSKRFKKKVVIDRFYLKVDQGDIIALLGPNGAGKSTLIALMLGLLKPTEGKISIDGLPPGHWKLRQRIGTVRNVNVVQAISNILYLGLALAGGLWTPLSSLPKLVRVVGEWLSSYRYGHGAWQWSAGRSPTWIDLIVLLSYFLLFVILSTYSLVKQEEV</sequence>
<comment type="caution">
    <text evidence="6">The sequence shown here is derived from an EMBL/GenBank/DDBJ whole genome shotgun (WGS) entry which is preliminary data.</text>
</comment>
<accession>A0ABV9GGP8</accession>
<keyword evidence="4" id="KW-0472">Membrane</keyword>
<name>A0ABV9GGP8_9BACL</name>
<evidence type="ECO:0000256" key="4">
    <source>
        <dbReference type="SAM" id="Phobius"/>
    </source>
</evidence>
<keyword evidence="7" id="KW-1185">Reference proteome</keyword>
<dbReference type="PANTHER" id="PTHR42711:SF17">
    <property type="entry name" value="ABC TRANSPORTER ATP-BINDING PROTEIN"/>
    <property type="match status" value="1"/>
</dbReference>
<dbReference type="InterPro" id="IPR050763">
    <property type="entry name" value="ABC_transporter_ATP-binding"/>
</dbReference>
<dbReference type="SUPFAM" id="SSF52540">
    <property type="entry name" value="P-loop containing nucleoside triphosphate hydrolases"/>
    <property type="match status" value="1"/>
</dbReference>
<keyword evidence="2" id="KW-0547">Nucleotide-binding</keyword>
<evidence type="ECO:0000313" key="7">
    <source>
        <dbReference type="Proteomes" id="UP001596022"/>
    </source>
</evidence>
<evidence type="ECO:0000256" key="2">
    <source>
        <dbReference type="ARBA" id="ARBA00022741"/>
    </source>
</evidence>
<protein>
    <submittedName>
        <fullName evidence="6">ATP-binding cassette domain-containing protein</fullName>
    </submittedName>
</protein>
<dbReference type="PANTHER" id="PTHR42711">
    <property type="entry name" value="ABC TRANSPORTER ATP-BINDING PROTEIN"/>
    <property type="match status" value="1"/>
</dbReference>
<dbReference type="Pfam" id="PF00005">
    <property type="entry name" value="ABC_tran"/>
    <property type="match status" value="1"/>
</dbReference>
<keyword evidence="3 6" id="KW-0067">ATP-binding</keyword>
<feature type="domain" description="ABC transporter" evidence="5">
    <location>
        <begin position="20"/>
        <end position="80"/>
    </location>
</feature>
<organism evidence="6 7">
    <name type="scientific">Camelliibacillus cellulosilyticus</name>
    <dbReference type="NCBI Taxonomy" id="2174486"/>
    <lineage>
        <taxon>Bacteria</taxon>
        <taxon>Bacillati</taxon>
        <taxon>Bacillota</taxon>
        <taxon>Bacilli</taxon>
        <taxon>Bacillales</taxon>
        <taxon>Sporolactobacillaceae</taxon>
        <taxon>Camelliibacillus</taxon>
    </lineage>
</organism>
<dbReference type="Proteomes" id="UP001596022">
    <property type="component" value="Unassembled WGS sequence"/>
</dbReference>
<proteinExistence type="predicted"/>
<evidence type="ECO:0000256" key="1">
    <source>
        <dbReference type="ARBA" id="ARBA00022448"/>
    </source>
</evidence>
<evidence type="ECO:0000313" key="6">
    <source>
        <dbReference type="EMBL" id="MFC4617474.1"/>
    </source>
</evidence>
<keyword evidence="1" id="KW-0813">Transport</keyword>
<dbReference type="Gene3D" id="3.40.50.300">
    <property type="entry name" value="P-loop containing nucleotide triphosphate hydrolases"/>
    <property type="match status" value="1"/>
</dbReference>
<evidence type="ECO:0000256" key="3">
    <source>
        <dbReference type="ARBA" id="ARBA00022840"/>
    </source>
</evidence>
<feature type="transmembrane region" description="Helical" evidence="4">
    <location>
        <begin position="80"/>
        <end position="101"/>
    </location>
</feature>
<dbReference type="RefSeq" id="WP_376844516.1">
    <property type="nucleotide sequence ID" value="NZ_JBHSFW010000001.1"/>
</dbReference>
<dbReference type="EMBL" id="JBHSFW010000001">
    <property type="protein sequence ID" value="MFC4617474.1"/>
    <property type="molecule type" value="Genomic_DNA"/>
</dbReference>
<gene>
    <name evidence="6" type="ORF">ACFO4N_01875</name>
</gene>
<dbReference type="GO" id="GO:0005524">
    <property type="term" value="F:ATP binding"/>
    <property type="evidence" value="ECO:0007669"/>
    <property type="project" value="UniProtKB-KW"/>
</dbReference>
<feature type="transmembrane region" description="Helical" evidence="4">
    <location>
        <begin position="138"/>
        <end position="160"/>
    </location>
</feature>
<keyword evidence="4" id="KW-1133">Transmembrane helix</keyword>
<keyword evidence="4" id="KW-0812">Transmembrane</keyword>
<dbReference type="InterPro" id="IPR027417">
    <property type="entry name" value="P-loop_NTPase"/>
</dbReference>
<dbReference type="InterPro" id="IPR003439">
    <property type="entry name" value="ABC_transporter-like_ATP-bd"/>
</dbReference>